<keyword evidence="5" id="KW-0472">Membrane</keyword>
<comment type="subcellular location">
    <subcellularLocation>
        <location evidence="1">Membrane</location>
    </subcellularLocation>
</comment>
<evidence type="ECO:0000256" key="4">
    <source>
        <dbReference type="ARBA" id="ARBA00022989"/>
    </source>
</evidence>
<evidence type="ECO:0000256" key="2">
    <source>
        <dbReference type="ARBA" id="ARBA00009530"/>
    </source>
</evidence>
<evidence type="ECO:0000313" key="7">
    <source>
        <dbReference type="Proteomes" id="UP000500767"/>
    </source>
</evidence>
<dbReference type="Proteomes" id="UP000500767">
    <property type="component" value="Plasmid unnamed1"/>
</dbReference>
<name>A0A6M8HY06_9PROT</name>
<organism evidence="6 7">
    <name type="scientific">Lichenicola cladoniae</name>
    <dbReference type="NCBI Taxonomy" id="1484109"/>
    <lineage>
        <taxon>Bacteria</taxon>
        <taxon>Pseudomonadati</taxon>
        <taxon>Pseudomonadota</taxon>
        <taxon>Alphaproteobacteria</taxon>
        <taxon>Acetobacterales</taxon>
        <taxon>Acetobacteraceae</taxon>
        <taxon>Lichenicola</taxon>
    </lineage>
</organism>
<sequence>MKILVALLLPWLSFFLIGRPIAGVVCLFLHATLIGWIPAAIWAVYALNQHETEQKIAG</sequence>
<dbReference type="AlphaFoldDB" id="A0A6M8HY06"/>
<comment type="similarity">
    <text evidence="2">Belongs to the UPF0057 (PMP3) family.</text>
</comment>
<geneLocation type="plasmid" evidence="6 7">
    <name>unnamed1</name>
</geneLocation>
<evidence type="ECO:0000256" key="1">
    <source>
        <dbReference type="ARBA" id="ARBA00004370"/>
    </source>
</evidence>
<keyword evidence="7" id="KW-1185">Reference proteome</keyword>
<gene>
    <name evidence="6" type="ORF">HN018_23930</name>
</gene>
<dbReference type="EMBL" id="CP053709">
    <property type="protein sequence ID" value="QKE93228.1"/>
    <property type="molecule type" value="Genomic_DNA"/>
</dbReference>
<evidence type="ECO:0000256" key="3">
    <source>
        <dbReference type="ARBA" id="ARBA00022692"/>
    </source>
</evidence>
<keyword evidence="4" id="KW-1133">Transmembrane helix</keyword>
<evidence type="ECO:0000256" key="5">
    <source>
        <dbReference type="ARBA" id="ARBA00023136"/>
    </source>
</evidence>
<dbReference type="GO" id="GO:0016020">
    <property type="term" value="C:membrane"/>
    <property type="evidence" value="ECO:0007669"/>
    <property type="project" value="UniProtKB-SubCell"/>
</dbReference>
<dbReference type="InterPro" id="IPR000612">
    <property type="entry name" value="PMP3"/>
</dbReference>
<dbReference type="RefSeq" id="WP_171837363.1">
    <property type="nucleotide sequence ID" value="NZ_CP053709.1"/>
</dbReference>
<reference evidence="6 7" key="1">
    <citation type="journal article" date="2014" name="World J. Microbiol. Biotechnol.">
        <title>Biodiversity and physiological characteristics of Antarctic and Arctic lichens-associated bacteria.</title>
        <authorList>
            <person name="Lee Y.M."/>
            <person name="Kim E.H."/>
            <person name="Lee H.K."/>
            <person name="Hong S.G."/>
        </authorList>
    </citation>
    <scope>NUCLEOTIDE SEQUENCE [LARGE SCALE GENOMIC DNA]</scope>
    <source>
        <strain evidence="6 7">PAMC 26569</strain>
        <plasmid evidence="6">unnamed1</plasmid>
    </source>
</reference>
<keyword evidence="6" id="KW-0614">Plasmid</keyword>
<protein>
    <submittedName>
        <fullName evidence="6">YqaE/Pmp3 family membrane protein</fullName>
    </submittedName>
</protein>
<proteinExistence type="inferred from homology"/>
<keyword evidence="3" id="KW-0812">Transmembrane</keyword>
<evidence type="ECO:0000313" key="6">
    <source>
        <dbReference type="EMBL" id="QKE93228.1"/>
    </source>
</evidence>
<dbReference type="KEGG" id="lck:HN018_23930"/>
<accession>A0A6M8HY06</accession>
<dbReference type="Pfam" id="PF01679">
    <property type="entry name" value="Pmp3"/>
    <property type="match status" value="1"/>
</dbReference>